<dbReference type="GeneID" id="98664189"/>
<gene>
    <name evidence="2" type="ORF">SAMN04488138_10385</name>
</gene>
<dbReference type="OrthoDB" id="7873527at2"/>
<evidence type="ECO:0008006" key="4">
    <source>
        <dbReference type="Google" id="ProtNLM"/>
    </source>
</evidence>
<accession>A0A1I3PVF0</accession>
<dbReference type="EMBL" id="FORY01000003">
    <property type="protein sequence ID" value="SFJ25573.1"/>
    <property type="molecule type" value="Genomic_DNA"/>
</dbReference>
<feature type="region of interest" description="Disordered" evidence="1">
    <location>
        <begin position="1"/>
        <end position="20"/>
    </location>
</feature>
<dbReference type="RefSeq" id="WP_066607554.1">
    <property type="nucleotide sequence ID" value="NZ_FORY01000003.1"/>
</dbReference>
<proteinExistence type="predicted"/>
<evidence type="ECO:0000313" key="3">
    <source>
        <dbReference type="Proteomes" id="UP000183299"/>
    </source>
</evidence>
<evidence type="ECO:0000256" key="1">
    <source>
        <dbReference type="SAM" id="MobiDB-lite"/>
    </source>
</evidence>
<name>A0A1I3PVF0_9RHOB</name>
<sequence length="106" mass="11691">MTYKGSGHDHEHSDGRGPSRKLCVRDIFPNYDKGLPLGSKVLTADGLLPVEYLEPGDRVITRAGMRQVLNIDTPAPKRFKLSFAREEVIYADGVMVMSETGQPFAA</sequence>
<protein>
    <recommendedName>
        <fullName evidence="4">Hint domain-containing protein</fullName>
    </recommendedName>
</protein>
<evidence type="ECO:0000313" key="2">
    <source>
        <dbReference type="EMBL" id="SFJ25573.1"/>
    </source>
</evidence>
<organism evidence="2 3">
    <name type="scientific">Celeribacter halophilus</name>
    <dbReference type="NCBI Taxonomy" id="576117"/>
    <lineage>
        <taxon>Bacteria</taxon>
        <taxon>Pseudomonadati</taxon>
        <taxon>Pseudomonadota</taxon>
        <taxon>Alphaproteobacteria</taxon>
        <taxon>Rhodobacterales</taxon>
        <taxon>Roseobacteraceae</taxon>
        <taxon>Celeribacter</taxon>
    </lineage>
</organism>
<dbReference type="AlphaFoldDB" id="A0A1I3PVF0"/>
<reference evidence="2 3" key="1">
    <citation type="submission" date="2016-10" db="EMBL/GenBank/DDBJ databases">
        <authorList>
            <person name="de Groot N.N."/>
        </authorList>
    </citation>
    <scope>NUCLEOTIDE SEQUENCE [LARGE SCALE GENOMIC DNA]</scope>
    <source>
        <strain evidence="2 3">CGMCC 1.8891</strain>
    </source>
</reference>
<keyword evidence="3" id="KW-1185">Reference proteome</keyword>
<feature type="compositionally biased region" description="Basic and acidic residues" evidence="1">
    <location>
        <begin position="1"/>
        <end position="17"/>
    </location>
</feature>
<dbReference type="Proteomes" id="UP000183299">
    <property type="component" value="Unassembled WGS sequence"/>
</dbReference>